<dbReference type="AlphaFoldDB" id="A0A1V9G6Q6"/>
<accession>A0A1V9G6Q6</accession>
<proteinExistence type="predicted"/>
<dbReference type="Proteomes" id="UP000192796">
    <property type="component" value="Unassembled WGS sequence"/>
</dbReference>
<reference evidence="1 2" key="1">
    <citation type="submission" date="2016-03" db="EMBL/GenBank/DDBJ databases">
        <title>Niastella vici sp. nov., isolated from farmland soil.</title>
        <authorList>
            <person name="Chen L."/>
            <person name="Wang D."/>
            <person name="Yang S."/>
            <person name="Wang G."/>
        </authorList>
    </citation>
    <scope>NUCLEOTIDE SEQUENCE [LARGE SCALE GENOMIC DNA]</scope>
    <source>
        <strain evidence="1 2">DJ57</strain>
    </source>
</reference>
<keyword evidence="2" id="KW-1185">Reference proteome</keyword>
<comment type="caution">
    <text evidence="1">The sequence shown here is derived from an EMBL/GenBank/DDBJ whole genome shotgun (WGS) entry which is preliminary data.</text>
</comment>
<evidence type="ECO:0000313" key="1">
    <source>
        <dbReference type="EMBL" id="OQP66242.1"/>
    </source>
</evidence>
<name>A0A1V9G6Q6_9BACT</name>
<gene>
    <name evidence="1" type="ORF">A3860_12105</name>
</gene>
<evidence type="ECO:0000313" key="2">
    <source>
        <dbReference type="Proteomes" id="UP000192796"/>
    </source>
</evidence>
<protein>
    <submittedName>
        <fullName evidence="1">Uncharacterized protein</fullName>
    </submittedName>
</protein>
<organism evidence="1 2">
    <name type="scientific">Niastella vici</name>
    <dbReference type="NCBI Taxonomy" id="1703345"/>
    <lineage>
        <taxon>Bacteria</taxon>
        <taxon>Pseudomonadati</taxon>
        <taxon>Bacteroidota</taxon>
        <taxon>Chitinophagia</taxon>
        <taxon>Chitinophagales</taxon>
        <taxon>Chitinophagaceae</taxon>
        <taxon>Niastella</taxon>
    </lineage>
</organism>
<dbReference type="EMBL" id="LVYD01000002">
    <property type="protein sequence ID" value="OQP66242.1"/>
    <property type="molecule type" value="Genomic_DNA"/>
</dbReference>
<sequence>MTQRAGDLLWFYGIRLFTFTNTIYGVDPGTNVLQSIKMNNKDYMTFTNGFDVKGILSSVSYPLSNVVGTYSITTQYKYRQ</sequence>